<gene>
    <name evidence="2" type="ORF">PFLG_02231</name>
</gene>
<organism evidence="2 3">
    <name type="scientific">Plasmodium falciparum RAJ116</name>
    <dbReference type="NCBI Taxonomy" id="580058"/>
    <lineage>
        <taxon>Eukaryota</taxon>
        <taxon>Sar</taxon>
        <taxon>Alveolata</taxon>
        <taxon>Apicomplexa</taxon>
        <taxon>Aconoidasida</taxon>
        <taxon>Haemosporida</taxon>
        <taxon>Plasmodiidae</taxon>
        <taxon>Plasmodium</taxon>
        <taxon>Plasmodium (Laverania)</taxon>
    </lineage>
</organism>
<reference evidence="3" key="2">
    <citation type="submission" date="2015-07" db="EMBL/GenBank/DDBJ databases">
        <title>The genome sequence of Plasmodium falciparum RAJ116.</title>
        <authorList>
            <consortium name="The Broad Institute Genome Sequencing Platform"/>
            <person name="Volkman S.K."/>
            <person name="Neafsey D.E."/>
            <person name="Dash A.P."/>
            <person name="Chitnis C.E."/>
            <person name="Hartl D.L."/>
            <person name="Young S.K."/>
            <person name="Kodira C.D."/>
            <person name="Zeng Q."/>
            <person name="Koehrsen M."/>
            <person name="Godfrey P."/>
            <person name="Alvarado L."/>
            <person name="Berlin A."/>
            <person name="Borenstein D."/>
            <person name="Chen Z."/>
            <person name="Engels R."/>
            <person name="Freedman E."/>
            <person name="Gellesch M."/>
            <person name="Goldberg J."/>
            <person name="Griggs A."/>
            <person name="Gujja S."/>
            <person name="Heiman D."/>
            <person name="Hepburn T."/>
            <person name="Howarth C."/>
            <person name="Jen D."/>
            <person name="Larson L."/>
            <person name="Lewis B."/>
            <person name="Mehta T."/>
            <person name="Park D."/>
            <person name="Pearson M."/>
            <person name="Roberts A."/>
            <person name="Saif S."/>
            <person name="Shea T."/>
            <person name="Shenoy N."/>
            <person name="Sisk P."/>
            <person name="Stolte C."/>
            <person name="Sykes S."/>
            <person name="Walk T."/>
            <person name="White J."/>
            <person name="Yandava C."/>
            <person name="Wirth D.F."/>
            <person name="Nusbaum C."/>
            <person name="Birren B."/>
        </authorList>
    </citation>
    <scope>NUCLEOTIDE SEQUENCE [LARGE SCALE GENOMIC DNA]</scope>
    <source>
        <strain evidence="3">RAJ116</strain>
    </source>
</reference>
<proteinExistence type="predicted"/>
<feature type="transmembrane region" description="Helical" evidence="1">
    <location>
        <begin position="7"/>
        <end position="25"/>
    </location>
</feature>
<feature type="non-terminal residue" evidence="2">
    <location>
        <position position="184"/>
    </location>
</feature>
<evidence type="ECO:0000256" key="1">
    <source>
        <dbReference type="SAM" id="Phobius"/>
    </source>
</evidence>
<protein>
    <submittedName>
        <fullName evidence="2">Dual-specificity protein phosphatase</fullName>
    </submittedName>
</protein>
<keyword evidence="1" id="KW-0812">Transmembrane</keyword>
<dbReference type="AlphaFoldDB" id="A0A0L0CX96"/>
<dbReference type="OrthoDB" id="2017893at2759"/>
<sequence length="184" mass="21969">MLKNNNLRLYIYIYIYIFYTINNVYNANDIYELIKLNIGGVLTCFDCTCIEWCHHNDTNVTNKIFYKDIFVNTKKDLIKCDVPIITNKSVNSDIIGTHQINNYYNEQNNNYHDNTYKEFTQTHKTNIDPSQIKSDHINEERKEHYDYIIFPSDIINNTQCNNNNLKDYIKSMLILKEDAYIDFD</sequence>
<reference evidence="3" key="1">
    <citation type="submission" date="2015-07" db="EMBL/GenBank/DDBJ databases">
        <title>Annotation of Plasmodium falciparum RAJ116.</title>
        <authorList>
            <consortium name="The Broad Institute Genome Sequencing Platform"/>
            <person name="Volkman S.K."/>
            <person name="Neafsey D.E."/>
            <person name="Dash A.P."/>
            <person name="Chitnis C.E."/>
            <person name="Hartl D.L."/>
            <person name="Young S.K."/>
            <person name="Zeng Q."/>
            <person name="Koehrsen M."/>
            <person name="Alvarado L."/>
            <person name="Berlin A."/>
            <person name="Borenstein D."/>
            <person name="Chapman S.B."/>
            <person name="Chen Z."/>
            <person name="Engels R."/>
            <person name="Freedman E."/>
            <person name="Gellesch M."/>
            <person name="Goldberg J."/>
            <person name="Griggs A."/>
            <person name="Gujja S."/>
            <person name="Heilman E.R."/>
            <person name="Heiman D.I."/>
            <person name="Howarth C."/>
            <person name="Jen D."/>
            <person name="Larson L."/>
            <person name="Mehta T."/>
            <person name="Neiman D."/>
            <person name="Park D."/>
            <person name="Pearson M."/>
            <person name="Roberts A."/>
            <person name="Saif S."/>
            <person name="Shea T."/>
            <person name="Shenoy N."/>
            <person name="Sisk P."/>
            <person name="Stolte C."/>
            <person name="Sykes S."/>
            <person name="Walk T."/>
            <person name="White J."/>
            <person name="Yandava C."/>
            <person name="Haas B."/>
            <person name="Henn M.R."/>
            <person name="Nusbaum C."/>
            <person name="Birren B."/>
        </authorList>
    </citation>
    <scope>NUCLEOTIDE SEQUENCE [LARGE SCALE GENOMIC DNA]</scope>
    <source>
        <strain evidence="3">RAJ116</strain>
    </source>
</reference>
<keyword evidence="1" id="KW-0472">Membrane</keyword>
<accession>A0A0L0CX96</accession>
<evidence type="ECO:0000313" key="2">
    <source>
        <dbReference type="EMBL" id="KNC36903.1"/>
    </source>
</evidence>
<name>A0A0L0CX96_PLAFA</name>
<dbReference type="Proteomes" id="UP000054566">
    <property type="component" value="Unassembled WGS sequence"/>
</dbReference>
<keyword evidence="1" id="KW-1133">Transmembrane helix</keyword>
<dbReference type="EMBL" id="GG664305">
    <property type="protein sequence ID" value="KNC36903.1"/>
    <property type="molecule type" value="Genomic_DNA"/>
</dbReference>
<evidence type="ECO:0000313" key="3">
    <source>
        <dbReference type="Proteomes" id="UP000054566"/>
    </source>
</evidence>